<dbReference type="PANTHER" id="PTHR23076">
    <property type="entry name" value="METALLOPROTEASE M41 FTSH"/>
    <property type="match status" value="1"/>
</dbReference>
<dbReference type="RefSeq" id="WP_092319412.1">
    <property type="nucleotide sequence ID" value="NZ_FOKY01000012.1"/>
</dbReference>
<evidence type="ECO:0000256" key="11">
    <source>
        <dbReference type="ARBA" id="ARBA00022989"/>
    </source>
</evidence>
<keyword evidence="4 15" id="KW-0645">Protease</keyword>
<dbReference type="PANTHER" id="PTHR23076:SF97">
    <property type="entry name" value="ATP-DEPENDENT ZINC METALLOPROTEASE YME1L1"/>
    <property type="match status" value="1"/>
</dbReference>
<dbReference type="InterPro" id="IPR003959">
    <property type="entry name" value="ATPase_AAA_core"/>
</dbReference>
<evidence type="ECO:0000256" key="15">
    <source>
        <dbReference type="HAMAP-Rule" id="MF_01458"/>
    </source>
</evidence>
<dbReference type="SUPFAM" id="SSF140990">
    <property type="entry name" value="FtsH protease domain-like"/>
    <property type="match status" value="1"/>
</dbReference>
<evidence type="ECO:0000256" key="10">
    <source>
        <dbReference type="ARBA" id="ARBA00022840"/>
    </source>
</evidence>
<evidence type="ECO:0000256" key="8">
    <source>
        <dbReference type="ARBA" id="ARBA00022801"/>
    </source>
</evidence>
<feature type="binding site" evidence="15">
    <location>
        <position position="432"/>
    </location>
    <ligand>
        <name>Zn(2+)</name>
        <dbReference type="ChEBI" id="CHEBI:29105"/>
        <note>catalytic</note>
    </ligand>
</feature>
<reference evidence="19" key="1">
    <citation type="submission" date="2016-10" db="EMBL/GenBank/DDBJ databases">
        <authorList>
            <person name="Varghese N."/>
            <person name="Submissions S."/>
        </authorList>
    </citation>
    <scope>NUCLEOTIDE SEQUENCE [LARGE SCALE GENOMIC DNA]</scope>
    <source>
        <strain evidence="19">ATCC 43811</strain>
    </source>
</reference>
<dbReference type="GO" id="GO:0008270">
    <property type="term" value="F:zinc ion binding"/>
    <property type="evidence" value="ECO:0007669"/>
    <property type="project" value="UniProtKB-UniRule"/>
</dbReference>
<dbReference type="GO" id="GO:0004176">
    <property type="term" value="F:ATP-dependent peptidase activity"/>
    <property type="evidence" value="ECO:0007669"/>
    <property type="project" value="InterPro"/>
</dbReference>
<evidence type="ECO:0000256" key="12">
    <source>
        <dbReference type="ARBA" id="ARBA00023049"/>
    </source>
</evidence>
<feature type="binding site" evidence="15">
    <location>
        <begin position="210"/>
        <end position="217"/>
    </location>
    <ligand>
        <name>ATP</name>
        <dbReference type="ChEBI" id="CHEBI:30616"/>
    </ligand>
</feature>
<dbReference type="InterPro" id="IPR011546">
    <property type="entry name" value="Pept_M41_FtsH_extracell"/>
</dbReference>
<feature type="binding site" evidence="15">
    <location>
        <position position="436"/>
    </location>
    <ligand>
        <name>Zn(2+)</name>
        <dbReference type="ChEBI" id="CHEBI:29105"/>
        <note>catalytic</note>
    </ligand>
</feature>
<evidence type="ECO:0000256" key="7">
    <source>
        <dbReference type="ARBA" id="ARBA00022741"/>
    </source>
</evidence>
<dbReference type="GO" id="GO:0005886">
    <property type="term" value="C:plasma membrane"/>
    <property type="evidence" value="ECO:0007669"/>
    <property type="project" value="UniProtKB-SubCell"/>
</dbReference>
<evidence type="ECO:0000313" key="18">
    <source>
        <dbReference type="EMBL" id="SFB85716.1"/>
    </source>
</evidence>
<dbReference type="CDD" id="cd19501">
    <property type="entry name" value="RecA-like_FtsH"/>
    <property type="match status" value="1"/>
</dbReference>
<dbReference type="GO" id="GO:0004222">
    <property type="term" value="F:metalloendopeptidase activity"/>
    <property type="evidence" value="ECO:0007669"/>
    <property type="project" value="InterPro"/>
</dbReference>
<keyword evidence="9 15" id="KW-0862">Zinc</keyword>
<dbReference type="InterPro" id="IPR003960">
    <property type="entry name" value="ATPase_AAA_CS"/>
</dbReference>
<dbReference type="FunFam" id="1.10.8.60:FF:000001">
    <property type="entry name" value="ATP-dependent zinc metalloprotease FtsH"/>
    <property type="match status" value="1"/>
</dbReference>
<comment type="function">
    <text evidence="15">Acts as a processive, ATP-dependent zinc metallopeptidase for both cytoplasmic and membrane proteins. Plays a role in the quality control of integral membrane proteins.</text>
</comment>
<comment type="subcellular location">
    <subcellularLocation>
        <location evidence="15">Cell membrane</location>
        <topology evidence="15">Multi-pass membrane protein</topology>
        <orientation evidence="15">Cytoplasmic side</orientation>
    </subcellularLocation>
    <subcellularLocation>
        <location evidence="1">Membrane</location>
    </subcellularLocation>
</comment>
<feature type="active site" evidence="15">
    <location>
        <position position="433"/>
    </location>
</feature>
<keyword evidence="6 15" id="KW-0479">Metal-binding</keyword>
<evidence type="ECO:0000313" key="19">
    <source>
        <dbReference type="Proteomes" id="UP000240042"/>
    </source>
</evidence>
<evidence type="ECO:0000256" key="1">
    <source>
        <dbReference type="ARBA" id="ARBA00004370"/>
    </source>
</evidence>
<dbReference type="GO" id="GO:0006508">
    <property type="term" value="P:proteolysis"/>
    <property type="evidence" value="ECO:0007669"/>
    <property type="project" value="UniProtKB-KW"/>
</dbReference>
<keyword evidence="12 15" id="KW-0482">Metalloprotease</keyword>
<dbReference type="FunFam" id="1.20.58.760:FF:000001">
    <property type="entry name" value="ATP-dependent zinc metalloprotease FtsH"/>
    <property type="match status" value="1"/>
</dbReference>
<dbReference type="Pfam" id="PF00004">
    <property type="entry name" value="AAA"/>
    <property type="match status" value="1"/>
</dbReference>
<keyword evidence="13 15" id="KW-0472">Membrane</keyword>
<dbReference type="PROSITE" id="PS00674">
    <property type="entry name" value="AAA"/>
    <property type="match status" value="1"/>
</dbReference>
<dbReference type="NCBIfam" id="TIGR01241">
    <property type="entry name" value="FtsH_fam"/>
    <property type="match status" value="1"/>
</dbReference>
<keyword evidence="10 15" id="KW-0067">ATP-binding</keyword>
<dbReference type="Pfam" id="PF01434">
    <property type="entry name" value="Peptidase_M41"/>
    <property type="match status" value="1"/>
</dbReference>
<keyword evidence="7 15" id="KW-0547">Nucleotide-binding</keyword>
<dbReference type="InterPro" id="IPR037219">
    <property type="entry name" value="Peptidase_M41-like"/>
</dbReference>
<evidence type="ECO:0000256" key="14">
    <source>
        <dbReference type="ARBA" id="ARBA00061570"/>
    </source>
</evidence>
<dbReference type="Gene3D" id="3.40.50.300">
    <property type="entry name" value="P-loop containing nucleotide triphosphate hydrolases"/>
    <property type="match status" value="1"/>
</dbReference>
<dbReference type="InterPro" id="IPR005936">
    <property type="entry name" value="FtsH"/>
</dbReference>
<evidence type="ECO:0000256" key="13">
    <source>
        <dbReference type="ARBA" id="ARBA00023136"/>
    </source>
</evidence>
<comment type="caution">
    <text evidence="15">Lacks conserved residue(s) required for the propagation of feature annotation.</text>
</comment>
<dbReference type="Proteomes" id="UP000240042">
    <property type="component" value="Unassembled WGS sequence"/>
</dbReference>
<keyword evidence="8 15" id="KW-0378">Hydrolase</keyword>
<evidence type="ECO:0000256" key="9">
    <source>
        <dbReference type="ARBA" id="ARBA00022833"/>
    </source>
</evidence>
<dbReference type="InterPro" id="IPR000642">
    <property type="entry name" value="Peptidase_M41"/>
</dbReference>
<comment type="subunit">
    <text evidence="15">Homohexamer.</text>
</comment>
<dbReference type="OrthoDB" id="9809379at2"/>
<dbReference type="Pfam" id="PF06480">
    <property type="entry name" value="FtsH_ext"/>
    <property type="match status" value="1"/>
</dbReference>
<dbReference type="GO" id="GO:0030163">
    <property type="term" value="P:protein catabolic process"/>
    <property type="evidence" value="ECO:0007669"/>
    <property type="project" value="UniProtKB-UniRule"/>
</dbReference>
<dbReference type="Gene3D" id="1.20.58.760">
    <property type="entry name" value="Peptidase M41"/>
    <property type="match status" value="1"/>
</dbReference>
<evidence type="ECO:0000256" key="16">
    <source>
        <dbReference type="RuleBase" id="RU003651"/>
    </source>
</evidence>
<keyword evidence="19" id="KW-1185">Reference proteome</keyword>
<dbReference type="HAMAP" id="MF_01458">
    <property type="entry name" value="FtsH"/>
    <property type="match status" value="1"/>
</dbReference>
<comment type="similarity">
    <text evidence="16">Belongs to the AAA ATPase family.</text>
</comment>
<dbReference type="AlphaFoldDB" id="A0A1I1EG41"/>
<keyword evidence="11 15" id="KW-1133">Transmembrane helix</keyword>
<feature type="binding site" evidence="15">
    <location>
        <position position="510"/>
    </location>
    <ligand>
        <name>Zn(2+)</name>
        <dbReference type="ChEBI" id="CHEBI:29105"/>
        <note>catalytic</note>
    </ligand>
</feature>
<evidence type="ECO:0000256" key="5">
    <source>
        <dbReference type="ARBA" id="ARBA00022692"/>
    </source>
</evidence>
<organism evidence="18 19">
    <name type="scientific">Brevinema andersonii</name>
    <dbReference type="NCBI Taxonomy" id="34097"/>
    <lineage>
        <taxon>Bacteria</taxon>
        <taxon>Pseudomonadati</taxon>
        <taxon>Spirochaetota</taxon>
        <taxon>Spirochaetia</taxon>
        <taxon>Brevinematales</taxon>
        <taxon>Brevinemataceae</taxon>
        <taxon>Brevinema</taxon>
    </lineage>
</organism>
<dbReference type="GO" id="GO:0005524">
    <property type="term" value="F:ATP binding"/>
    <property type="evidence" value="ECO:0007669"/>
    <property type="project" value="UniProtKB-UniRule"/>
</dbReference>
<dbReference type="EC" id="3.4.24.-" evidence="15"/>
<comment type="similarity">
    <text evidence="14 15">In the central section; belongs to the AAA ATPase family.</text>
</comment>
<feature type="transmembrane region" description="Helical" evidence="15">
    <location>
        <begin position="20"/>
        <end position="38"/>
    </location>
</feature>
<dbReference type="STRING" id="34097.SAMN02745150_01084"/>
<dbReference type="InterPro" id="IPR003593">
    <property type="entry name" value="AAA+_ATPase"/>
</dbReference>
<keyword evidence="3 15" id="KW-1003">Cell membrane</keyword>
<comment type="similarity">
    <text evidence="2 15">In the C-terminal section; belongs to the peptidase M41 family.</text>
</comment>
<dbReference type="Gene3D" id="1.10.8.60">
    <property type="match status" value="1"/>
</dbReference>
<dbReference type="Gene3D" id="3.30.720.210">
    <property type="match status" value="1"/>
</dbReference>
<evidence type="ECO:0000256" key="2">
    <source>
        <dbReference type="ARBA" id="ARBA00010044"/>
    </source>
</evidence>
<dbReference type="FunFam" id="3.40.50.300:FF:000001">
    <property type="entry name" value="ATP-dependent zinc metalloprotease FtsH"/>
    <property type="match status" value="1"/>
</dbReference>
<evidence type="ECO:0000259" key="17">
    <source>
        <dbReference type="SMART" id="SM00382"/>
    </source>
</evidence>
<feature type="domain" description="AAA+ ATPase" evidence="17">
    <location>
        <begin position="202"/>
        <end position="341"/>
    </location>
</feature>
<evidence type="ECO:0000256" key="6">
    <source>
        <dbReference type="ARBA" id="ARBA00022723"/>
    </source>
</evidence>
<dbReference type="GO" id="GO:0016887">
    <property type="term" value="F:ATP hydrolysis activity"/>
    <property type="evidence" value="ECO:0007669"/>
    <property type="project" value="UniProtKB-UniRule"/>
</dbReference>
<dbReference type="InterPro" id="IPR041569">
    <property type="entry name" value="AAA_lid_3"/>
</dbReference>
<dbReference type="SUPFAM" id="SSF52540">
    <property type="entry name" value="P-loop containing nucleoside triphosphate hydrolases"/>
    <property type="match status" value="1"/>
</dbReference>
<protein>
    <recommendedName>
        <fullName evidence="15">ATP-dependent zinc metalloprotease FtsH</fullName>
        <ecNumber evidence="15">3.4.24.-</ecNumber>
    </recommendedName>
</protein>
<gene>
    <name evidence="15" type="primary">ftsH</name>
    <name evidence="18" type="ORF">SAMN02745150_01084</name>
</gene>
<proteinExistence type="inferred from homology"/>
<accession>A0A1I1EG41</accession>
<dbReference type="SMART" id="SM00382">
    <property type="entry name" value="AAA"/>
    <property type="match status" value="1"/>
</dbReference>
<dbReference type="EMBL" id="FOKY01000012">
    <property type="protein sequence ID" value="SFB85716.1"/>
    <property type="molecule type" value="Genomic_DNA"/>
</dbReference>
<evidence type="ECO:0000256" key="3">
    <source>
        <dbReference type="ARBA" id="ARBA00022475"/>
    </source>
</evidence>
<dbReference type="InterPro" id="IPR027417">
    <property type="entry name" value="P-loop_NTPase"/>
</dbReference>
<evidence type="ECO:0000256" key="4">
    <source>
        <dbReference type="ARBA" id="ARBA00022670"/>
    </source>
</evidence>
<dbReference type="Pfam" id="PF17862">
    <property type="entry name" value="AAA_lid_3"/>
    <property type="match status" value="1"/>
</dbReference>
<keyword evidence="5 15" id="KW-0812">Transmembrane</keyword>
<comment type="cofactor">
    <cofactor evidence="15">
        <name>Zn(2+)</name>
        <dbReference type="ChEBI" id="CHEBI:29105"/>
    </cofactor>
    <text evidence="15">Binds 1 zinc ion per subunit.</text>
</comment>
<sequence>MARRTKRKDAPLGGGNQGLYFGLFLLISLGIFVIFTRFNPPQTIIDYSQFFQSVKDGRIRAVRIKGQVIEGFFKGDGILEPERFRTVIPMDDPELLPLLRSNNITIGGEIISKESSGSFWWVIIISAVLLFLWSSFAKGGGSGGGPGQAMNFGKSRARLHKDITEKKLFKDVAGAEEAKQDLEEVVEFLKNPAKFTELGAKIPKGVLLVGPPGTGKTLLAKAVAGEANVPFFSVSGSEFVEMFVGVGASRVRDLFANGRKKAPAIIFIDELDAVGRARGAGWGGSHDEREQTLNQILVEMDGFDSSEGLILIAATNRPDILDPALTRPGRFDRSVVVDRPDVKAREGILKVHTRKMKLAPHVDLSTIAKGTPGFTGADLANLANEAALKAGRENRKEIYNEDFEFAKDKVMMGPERRSMVMTDEDKLTTAYHEAGHAVTGHFLSLVDPVHKVTIIPRGQALGVTFFLPQNDKYSYIKKKVEENIVMALGGRAAEEIMFGKEYISAGARGDIQQVTRYARNMVCEWGMSDILGPVQYGESDGPIFLAKDISSRKTYSEKTHEAIDEEIKRIITVGYQAAVDMLTEHKDKLIELAEILLEKETLNASEVAEILGPVEKSKNPILDDFRNLYPARIKEITLAESSESTITEDLDV</sequence>
<name>A0A1I1EG41_BREAD</name>